<feature type="compositionally biased region" description="Acidic residues" evidence="1">
    <location>
        <begin position="481"/>
        <end position="519"/>
    </location>
</feature>
<feature type="compositionally biased region" description="Polar residues" evidence="1">
    <location>
        <begin position="297"/>
        <end position="315"/>
    </location>
</feature>
<feature type="compositionally biased region" description="Acidic residues" evidence="1">
    <location>
        <begin position="234"/>
        <end position="244"/>
    </location>
</feature>
<protein>
    <submittedName>
        <fullName evidence="2">Uncharacterized protein</fullName>
    </submittedName>
</protein>
<dbReference type="GeneID" id="43593287"/>
<dbReference type="RefSeq" id="XP_031873115.1">
    <property type="nucleotide sequence ID" value="XM_032009061.1"/>
</dbReference>
<feature type="compositionally biased region" description="Polar residues" evidence="1">
    <location>
        <begin position="460"/>
        <end position="478"/>
    </location>
</feature>
<proteinExistence type="predicted"/>
<dbReference type="Proteomes" id="UP000254866">
    <property type="component" value="Unassembled WGS sequence"/>
</dbReference>
<feature type="compositionally biased region" description="Basic and acidic residues" evidence="1">
    <location>
        <begin position="323"/>
        <end position="333"/>
    </location>
</feature>
<comment type="caution">
    <text evidence="2">The sequence shown here is derived from an EMBL/GenBank/DDBJ whole genome shotgun (WGS) entry which is preliminary data.</text>
</comment>
<dbReference type="EMBL" id="NPIC01000001">
    <property type="protein sequence ID" value="RDL40459.1"/>
    <property type="molecule type" value="Genomic_DNA"/>
</dbReference>
<accession>A0A370TY62</accession>
<gene>
    <name evidence="2" type="ORF">BP5553_00438</name>
</gene>
<dbReference type="AlphaFoldDB" id="A0A370TY62"/>
<sequence length="615" mass="66182">MYCTILNFLSFSAYCVLKSSSLNGNASLLEQHLKTFLPFPTTSTNILHDNNKLFKPFCCVQAVPLLQQTVTSRQRPCRNLLYLHYAQIKALAKMADDTPRKTPSSNTGGARTAGVISVQQQRVRDVSVESIKKRWNIGSLEAAFPAEITPVSMGIAAIANVKAIANKVPNLAAAQELFLNHCKTESGDYVPFGFSHTVKVLRFLKENGPPTTAEQPSTPETIRLPQGLGAATEEALESDPENEAESQLLEQTQAPSASMIAGTASPTKKRKGPSEQPDDNGTKLPPSKKRKNENESKYGSNGANQAGPSHTNTLLPTKKKAGRPKEHNADDMKPVAQAKKGKSQMDKQPPKARADQENKLHNSGKNQAVGKGVRKGKMPQAKASEGSAGNRHALNQDAGNGLGSTASELDSSNGQATSTGFRSEGPEPPTSPAATSEDGDGWCNSLEKKAAAQKVKNAQLFSTLNSGSTTRNVANKQTGMAEDEDEDEDEDGGGDEDDEVEYGDEDGDEDEDEDGDEDTFVVQNKGMGNKGNAPSQSSAMVSASSTHRWRDSLERLCEGFSDIFGEFLLSEDLLSPVILGREGMVLDDLDLVLQSTAGHLRSDIERVFARHGLRE</sequence>
<evidence type="ECO:0000256" key="1">
    <source>
        <dbReference type="SAM" id="MobiDB-lite"/>
    </source>
</evidence>
<organism evidence="2 3">
    <name type="scientific">Venustampulla echinocandica</name>
    <dbReference type="NCBI Taxonomy" id="2656787"/>
    <lineage>
        <taxon>Eukaryota</taxon>
        <taxon>Fungi</taxon>
        <taxon>Dikarya</taxon>
        <taxon>Ascomycota</taxon>
        <taxon>Pezizomycotina</taxon>
        <taxon>Leotiomycetes</taxon>
        <taxon>Helotiales</taxon>
        <taxon>Pleuroascaceae</taxon>
        <taxon>Venustampulla</taxon>
    </lineage>
</organism>
<feature type="compositionally biased region" description="Basic and acidic residues" evidence="1">
    <location>
        <begin position="343"/>
        <end position="360"/>
    </location>
</feature>
<feature type="region of interest" description="Disordered" evidence="1">
    <location>
        <begin position="230"/>
        <end position="445"/>
    </location>
</feature>
<feature type="compositionally biased region" description="Polar residues" evidence="1">
    <location>
        <begin position="403"/>
        <end position="421"/>
    </location>
</feature>
<evidence type="ECO:0000313" key="3">
    <source>
        <dbReference type="Proteomes" id="UP000254866"/>
    </source>
</evidence>
<reference evidence="2 3" key="1">
    <citation type="journal article" date="2018" name="IMA Fungus">
        <title>IMA Genome-F 9: Draft genome sequence of Annulohypoxylon stygium, Aspergillus mulundensis, Berkeleyomyces basicola (syn. Thielaviopsis basicola), Ceratocystis smalleyi, two Cercospora beticola strains, Coleophoma cylindrospora, Fusarium fracticaudum, Phialophora cf. hyalina, and Morchella septimelata.</title>
        <authorList>
            <person name="Wingfield B.D."/>
            <person name="Bills G.F."/>
            <person name="Dong Y."/>
            <person name="Huang W."/>
            <person name="Nel W.J."/>
            <person name="Swalarsk-Parry B.S."/>
            <person name="Vaghefi N."/>
            <person name="Wilken P.M."/>
            <person name="An Z."/>
            <person name="de Beer Z.W."/>
            <person name="De Vos L."/>
            <person name="Chen L."/>
            <person name="Duong T.A."/>
            <person name="Gao Y."/>
            <person name="Hammerbacher A."/>
            <person name="Kikkert J.R."/>
            <person name="Li Y."/>
            <person name="Li H."/>
            <person name="Li K."/>
            <person name="Li Q."/>
            <person name="Liu X."/>
            <person name="Ma X."/>
            <person name="Naidoo K."/>
            <person name="Pethybridge S.J."/>
            <person name="Sun J."/>
            <person name="Steenkamp E.T."/>
            <person name="van der Nest M.A."/>
            <person name="van Wyk S."/>
            <person name="Wingfield M.J."/>
            <person name="Xiong C."/>
            <person name="Yue Q."/>
            <person name="Zhang X."/>
        </authorList>
    </citation>
    <scope>NUCLEOTIDE SEQUENCE [LARGE SCALE GENOMIC DNA]</scope>
    <source>
        <strain evidence="2 3">BP 5553</strain>
    </source>
</reference>
<evidence type="ECO:0000313" key="2">
    <source>
        <dbReference type="EMBL" id="RDL40459.1"/>
    </source>
</evidence>
<feature type="region of interest" description="Disordered" evidence="1">
    <location>
        <begin position="460"/>
        <end position="540"/>
    </location>
</feature>
<name>A0A370TY62_9HELO</name>
<keyword evidence="3" id="KW-1185">Reference proteome</keyword>